<dbReference type="InterPro" id="IPR011991">
    <property type="entry name" value="ArsR-like_HTH"/>
</dbReference>
<dbReference type="GO" id="GO:0003677">
    <property type="term" value="F:DNA binding"/>
    <property type="evidence" value="ECO:0007669"/>
    <property type="project" value="UniProtKB-KW"/>
</dbReference>
<name>A0A4P7QH42_9CORY</name>
<keyword evidence="1" id="KW-0805">Transcription regulation</keyword>
<dbReference type="PANTHER" id="PTHR43132">
    <property type="entry name" value="ARSENICAL RESISTANCE OPERON REPRESSOR ARSR-RELATED"/>
    <property type="match status" value="1"/>
</dbReference>
<keyword evidence="6" id="KW-1185">Reference proteome</keyword>
<dbReference type="KEGG" id="cee:CENDO_08395"/>
<evidence type="ECO:0000256" key="2">
    <source>
        <dbReference type="ARBA" id="ARBA00023125"/>
    </source>
</evidence>
<dbReference type="SUPFAM" id="SSF46785">
    <property type="entry name" value="Winged helix' DNA-binding domain"/>
    <property type="match status" value="1"/>
</dbReference>
<dbReference type="InterPro" id="IPR001845">
    <property type="entry name" value="HTH_ArsR_DNA-bd_dom"/>
</dbReference>
<dbReference type="GO" id="GO:0003700">
    <property type="term" value="F:DNA-binding transcription factor activity"/>
    <property type="evidence" value="ECO:0007669"/>
    <property type="project" value="InterPro"/>
</dbReference>
<dbReference type="PRINTS" id="PR00778">
    <property type="entry name" value="HTHARSR"/>
</dbReference>
<dbReference type="PROSITE" id="PS50987">
    <property type="entry name" value="HTH_ARSR_2"/>
    <property type="match status" value="1"/>
</dbReference>
<evidence type="ECO:0000259" key="4">
    <source>
        <dbReference type="PROSITE" id="PS50987"/>
    </source>
</evidence>
<dbReference type="OrthoDB" id="3400172at2"/>
<evidence type="ECO:0000313" key="6">
    <source>
        <dbReference type="Proteomes" id="UP000296352"/>
    </source>
</evidence>
<sequence>MGRTQRNQTDAMLRIIAALDSPLRLRIIELLADEEHPVHELVAKLGQSQPLVSQHLRVLKMAGLIKGHRTGRKVTYALVDHEILEIIGSLKKLTCRISGE</sequence>
<dbReference type="Gene3D" id="1.10.10.10">
    <property type="entry name" value="Winged helix-like DNA-binding domain superfamily/Winged helix DNA-binding domain"/>
    <property type="match status" value="1"/>
</dbReference>
<dbReference type="InterPro" id="IPR036390">
    <property type="entry name" value="WH_DNA-bd_sf"/>
</dbReference>
<gene>
    <name evidence="5" type="primary">smtB</name>
    <name evidence="5" type="ORF">CENDO_08395</name>
</gene>
<accession>A0A4P7QH42</accession>
<dbReference type="RefSeq" id="WP_136141609.1">
    <property type="nucleotide sequence ID" value="NZ_CP039247.1"/>
</dbReference>
<proteinExistence type="predicted"/>
<dbReference type="InterPro" id="IPR051011">
    <property type="entry name" value="Metal_resp_trans_reg"/>
</dbReference>
<organism evidence="5 6">
    <name type="scientific">Corynebacterium endometrii</name>
    <dbReference type="NCBI Taxonomy" id="2488819"/>
    <lineage>
        <taxon>Bacteria</taxon>
        <taxon>Bacillati</taxon>
        <taxon>Actinomycetota</taxon>
        <taxon>Actinomycetes</taxon>
        <taxon>Mycobacteriales</taxon>
        <taxon>Corynebacteriaceae</taxon>
        <taxon>Corynebacterium</taxon>
    </lineage>
</organism>
<dbReference type="Proteomes" id="UP000296352">
    <property type="component" value="Chromosome"/>
</dbReference>
<dbReference type="CDD" id="cd00090">
    <property type="entry name" value="HTH_ARSR"/>
    <property type="match status" value="1"/>
</dbReference>
<feature type="domain" description="HTH arsR-type" evidence="4">
    <location>
        <begin position="4"/>
        <end position="98"/>
    </location>
</feature>
<evidence type="ECO:0000256" key="1">
    <source>
        <dbReference type="ARBA" id="ARBA00023015"/>
    </source>
</evidence>
<dbReference type="AlphaFoldDB" id="A0A4P7QH42"/>
<dbReference type="InterPro" id="IPR036388">
    <property type="entry name" value="WH-like_DNA-bd_sf"/>
</dbReference>
<keyword evidence="3" id="KW-0804">Transcription</keyword>
<reference evidence="5 6" key="1">
    <citation type="submission" date="2019-04" db="EMBL/GenBank/DDBJ databases">
        <title>Corynebacterium endometrii sp. nov., isolated from the uterus of a cow with endometritis.</title>
        <authorList>
            <person name="Ballas P."/>
            <person name="Ruckert C."/>
            <person name="Wagener K."/>
            <person name="Drillich M."/>
            <person name="Kaempfer P."/>
            <person name="Busse H.-J."/>
            <person name="Ehling-Schulz M."/>
        </authorList>
    </citation>
    <scope>NUCLEOTIDE SEQUENCE [LARGE SCALE GENOMIC DNA]</scope>
    <source>
        <strain evidence="5 6">LMM-1653</strain>
    </source>
</reference>
<dbReference type="Pfam" id="PF01022">
    <property type="entry name" value="HTH_5"/>
    <property type="match status" value="1"/>
</dbReference>
<evidence type="ECO:0000313" key="5">
    <source>
        <dbReference type="EMBL" id="QCB28949.1"/>
    </source>
</evidence>
<dbReference type="NCBIfam" id="NF033788">
    <property type="entry name" value="HTH_metalloreg"/>
    <property type="match status" value="1"/>
</dbReference>
<evidence type="ECO:0000256" key="3">
    <source>
        <dbReference type="ARBA" id="ARBA00023163"/>
    </source>
</evidence>
<protein>
    <submittedName>
        <fullName evidence="5">HTH-type transcriptional repressor SmtB</fullName>
    </submittedName>
</protein>
<keyword evidence="2" id="KW-0238">DNA-binding</keyword>
<dbReference type="EMBL" id="CP039247">
    <property type="protein sequence ID" value="QCB28949.1"/>
    <property type="molecule type" value="Genomic_DNA"/>
</dbReference>
<dbReference type="SMART" id="SM00418">
    <property type="entry name" value="HTH_ARSR"/>
    <property type="match status" value="1"/>
</dbReference>
<dbReference type="PANTHER" id="PTHR43132:SF2">
    <property type="entry name" value="ARSENICAL RESISTANCE OPERON REPRESSOR ARSR-RELATED"/>
    <property type="match status" value="1"/>
</dbReference>